<evidence type="ECO:0000313" key="2">
    <source>
        <dbReference type="Proteomes" id="UP000663879"/>
    </source>
</evidence>
<name>A0A813MFH2_9BILA</name>
<organism evidence="1 2">
    <name type="scientific">Brachionus calyciflorus</name>
    <dbReference type="NCBI Taxonomy" id="104777"/>
    <lineage>
        <taxon>Eukaryota</taxon>
        <taxon>Metazoa</taxon>
        <taxon>Spiralia</taxon>
        <taxon>Gnathifera</taxon>
        <taxon>Rotifera</taxon>
        <taxon>Eurotatoria</taxon>
        <taxon>Monogononta</taxon>
        <taxon>Pseudotrocha</taxon>
        <taxon>Ploima</taxon>
        <taxon>Brachionidae</taxon>
        <taxon>Brachionus</taxon>
    </lineage>
</organism>
<dbReference type="OrthoDB" id="426210at2759"/>
<dbReference type="AlphaFoldDB" id="A0A813MFH2"/>
<accession>A0A813MFH2</accession>
<proteinExistence type="predicted"/>
<dbReference type="Proteomes" id="UP000663879">
    <property type="component" value="Unassembled WGS sequence"/>
</dbReference>
<sequence>MPYRSGTKKKRKELNFIERVQRRATKLVPKLRNLDYETRLRMTGLTTLEKRRERGDLIQFYKVYNGINKIIWFHPFKPALSINTTGPASSVRGHNRRIERLLTSNWGQRHNFLVNRILPNWNNLQSQRVRAKTTKSFKNLLDAKETNI</sequence>
<dbReference type="EMBL" id="CAJNOC010000127">
    <property type="protein sequence ID" value="CAF0717531.1"/>
    <property type="molecule type" value="Genomic_DNA"/>
</dbReference>
<comment type="caution">
    <text evidence="1">The sequence shown here is derived from an EMBL/GenBank/DDBJ whole genome shotgun (WGS) entry which is preliminary data.</text>
</comment>
<keyword evidence="2" id="KW-1185">Reference proteome</keyword>
<evidence type="ECO:0000313" key="1">
    <source>
        <dbReference type="EMBL" id="CAF0717531.1"/>
    </source>
</evidence>
<reference evidence="1" key="1">
    <citation type="submission" date="2021-02" db="EMBL/GenBank/DDBJ databases">
        <authorList>
            <person name="Nowell W R."/>
        </authorList>
    </citation>
    <scope>NUCLEOTIDE SEQUENCE</scope>
    <source>
        <strain evidence="1">Ploen Becks lab</strain>
    </source>
</reference>
<gene>
    <name evidence="1" type="ORF">OXX778_LOCUS1830</name>
</gene>
<protein>
    <submittedName>
        <fullName evidence="1">Uncharacterized protein</fullName>
    </submittedName>
</protein>